<sequence length="51" mass="5908">MDLLRPPRRGTQLAAQGITRGPYRGSFLQTAQKLAERNYDREDPQHIRAWA</sequence>
<name>A0A2Z6EZD5_HALHR</name>
<proteinExistence type="predicted"/>
<gene>
    <name evidence="1" type="ORF">HH1059_06450</name>
</gene>
<protein>
    <submittedName>
        <fullName evidence="1">Uncharacterized protein</fullName>
    </submittedName>
</protein>
<organism evidence="1 2">
    <name type="scientific">Halorhodospira halochloris</name>
    <name type="common">Ectothiorhodospira halochloris</name>
    <dbReference type="NCBI Taxonomy" id="1052"/>
    <lineage>
        <taxon>Bacteria</taxon>
        <taxon>Pseudomonadati</taxon>
        <taxon>Pseudomonadota</taxon>
        <taxon>Gammaproteobacteria</taxon>
        <taxon>Chromatiales</taxon>
        <taxon>Ectothiorhodospiraceae</taxon>
        <taxon>Halorhodospira</taxon>
    </lineage>
</organism>
<dbReference type="KEGG" id="hhk:HH1059_06450"/>
<keyword evidence="2" id="KW-1185">Reference proteome</keyword>
<accession>A0A2Z6EZD5</accession>
<evidence type="ECO:0000313" key="2">
    <source>
        <dbReference type="Proteomes" id="UP000218890"/>
    </source>
</evidence>
<dbReference type="AlphaFoldDB" id="A0A2Z6EZD5"/>
<evidence type="ECO:0000313" key="1">
    <source>
        <dbReference type="EMBL" id="BBE11005.1"/>
    </source>
</evidence>
<reference evidence="1" key="1">
    <citation type="submission" date="2016-02" db="EMBL/GenBank/DDBJ databases">
        <title>Halorhodospira halochloris DSM-1059 complete genome, version 2.</title>
        <authorList>
            <person name="Tsukatani Y."/>
        </authorList>
    </citation>
    <scope>NUCLEOTIDE SEQUENCE</scope>
    <source>
        <strain evidence="1">DSM 1059</strain>
    </source>
</reference>
<dbReference type="Proteomes" id="UP000218890">
    <property type="component" value="Chromosome"/>
</dbReference>
<dbReference type="EMBL" id="AP017372">
    <property type="protein sequence ID" value="BBE11005.1"/>
    <property type="molecule type" value="Genomic_DNA"/>
</dbReference>